<name>A0ABR5IGB9_9ACTN</name>
<dbReference type="Pfam" id="PF00582">
    <property type="entry name" value="Usp"/>
    <property type="match status" value="2"/>
</dbReference>
<evidence type="ECO:0000313" key="3">
    <source>
        <dbReference type="EMBL" id="KNA92396.1"/>
    </source>
</evidence>
<proteinExistence type="inferred from homology"/>
<dbReference type="Proteomes" id="UP000037247">
    <property type="component" value="Unassembled WGS sequence"/>
</dbReference>
<dbReference type="InterPro" id="IPR006016">
    <property type="entry name" value="UspA"/>
</dbReference>
<reference evidence="3 4" key="1">
    <citation type="submission" date="2015-05" db="EMBL/GenBank/DDBJ databases">
        <title>Draft genome sequence of the bacterium Gordonia jacobaea a new member of the Gordonia genus.</title>
        <authorList>
            <person name="Jimenez-Galisteo G."/>
            <person name="Dominguez A."/>
            <person name="Munoz E."/>
            <person name="Vinas M."/>
        </authorList>
    </citation>
    <scope>NUCLEOTIDE SEQUENCE [LARGE SCALE GENOMIC DNA]</scope>
    <source>
        <strain evidence="4">mv1</strain>
    </source>
</reference>
<keyword evidence="4" id="KW-1185">Reference proteome</keyword>
<dbReference type="InterPro" id="IPR006015">
    <property type="entry name" value="Universal_stress_UspA"/>
</dbReference>
<dbReference type="PANTHER" id="PTHR46268:SF6">
    <property type="entry name" value="UNIVERSAL STRESS PROTEIN UP12"/>
    <property type="match status" value="1"/>
</dbReference>
<dbReference type="EMBL" id="LDTZ01000014">
    <property type="protein sequence ID" value="KNA92396.1"/>
    <property type="molecule type" value="Genomic_DNA"/>
</dbReference>
<protein>
    <recommendedName>
        <fullName evidence="2">UspA domain-containing protein</fullName>
    </recommendedName>
</protein>
<feature type="domain" description="UspA" evidence="2">
    <location>
        <begin position="6"/>
        <end position="142"/>
    </location>
</feature>
<feature type="domain" description="UspA" evidence="2">
    <location>
        <begin position="153"/>
        <end position="284"/>
    </location>
</feature>
<evidence type="ECO:0000256" key="1">
    <source>
        <dbReference type="ARBA" id="ARBA00008791"/>
    </source>
</evidence>
<dbReference type="Gene3D" id="3.40.50.620">
    <property type="entry name" value="HUPs"/>
    <property type="match status" value="2"/>
</dbReference>
<dbReference type="InterPro" id="IPR014729">
    <property type="entry name" value="Rossmann-like_a/b/a_fold"/>
</dbReference>
<evidence type="ECO:0000259" key="2">
    <source>
        <dbReference type="Pfam" id="PF00582"/>
    </source>
</evidence>
<sequence length="284" mass="29409">MRYSEPITVGIDGSSSALAAARWAAHTASIHQTTLDIVFAIEPASPPLIEFAVPEAFFDAARLGAKAALNAATDVAFHEDPDLAPRTHIVTGSPRGALLSRSRTSSMVAVGASGTGRLTAAFIGSTASALTSHSVCPLAVIRETSNDVEPTGRVTVGVDGSPESLEALDWAAHEATDRAAELLVLSAWDATGFDHSHKAFTTAEHQIEGTLAVPVEAIRRRLPGLRVTTQIVNDAPVAALTKASADSDVVVVGSRGRGGFTGLLLGSTSQRVLHSAQCPLIIVP</sequence>
<dbReference type="SUPFAM" id="SSF52402">
    <property type="entry name" value="Adenine nucleotide alpha hydrolases-like"/>
    <property type="match status" value="2"/>
</dbReference>
<evidence type="ECO:0000313" key="4">
    <source>
        <dbReference type="Proteomes" id="UP000037247"/>
    </source>
</evidence>
<accession>A0ABR5IGB9</accession>
<organism evidence="3 4">
    <name type="scientific">Gordonia jacobaea</name>
    <dbReference type="NCBI Taxonomy" id="122202"/>
    <lineage>
        <taxon>Bacteria</taxon>
        <taxon>Bacillati</taxon>
        <taxon>Actinomycetota</taxon>
        <taxon>Actinomycetes</taxon>
        <taxon>Mycobacteriales</taxon>
        <taxon>Gordoniaceae</taxon>
        <taxon>Gordonia</taxon>
    </lineage>
</organism>
<dbReference type="PANTHER" id="PTHR46268">
    <property type="entry name" value="STRESS RESPONSE PROTEIN NHAX"/>
    <property type="match status" value="1"/>
</dbReference>
<comment type="similarity">
    <text evidence="1">Belongs to the universal stress protein A family.</text>
</comment>
<dbReference type="RefSeq" id="WP_049697622.1">
    <property type="nucleotide sequence ID" value="NZ_CBDRLS010000001.1"/>
</dbReference>
<gene>
    <name evidence="3" type="ORF">ABW18_03380</name>
</gene>
<comment type="caution">
    <text evidence="3">The sequence shown here is derived from an EMBL/GenBank/DDBJ whole genome shotgun (WGS) entry which is preliminary data.</text>
</comment>
<dbReference type="PRINTS" id="PR01438">
    <property type="entry name" value="UNVRSLSTRESS"/>
</dbReference>